<evidence type="ECO:0000259" key="4">
    <source>
        <dbReference type="PROSITE" id="PS50932"/>
    </source>
</evidence>
<dbReference type="PANTHER" id="PTHR30146:SF138">
    <property type="entry name" value="TRANSCRIPTIONAL REGULATORY PROTEIN"/>
    <property type="match status" value="1"/>
</dbReference>
<evidence type="ECO:0000313" key="5">
    <source>
        <dbReference type="EMBL" id="AJG21925.1"/>
    </source>
</evidence>
<dbReference type="GO" id="GO:0000976">
    <property type="term" value="F:transcription cis-regulatory region binding"/>
    <property type="evidence" value="ECO:0007669"/>
    <property type="project" value="TreeGrafter"/>
</dbReference>
<feature type="domain" description="HTH lacI-type" evidence="4">
    <location>
        <begin position="11"/>
        <end position="65"/>
    </location>
</feature>
<reference evidence="5 6" key="1">
    <citation type="journal article" date="2015" name="Genome Announc.">
        <title>Complete Genome Sequence of Cupriavidus basilensis 4G11, Isolated from the Oak Ridge Field Research Center Site.</title>
        <authorList>
            <person name="Ray J."/>
            <person name="Waters R.J."/>
            <person name="Skerker J.M."/>
            <person name="Kuehl J.V."/>
            <person name="Price M.N."/>
            <person name="Huang J."/>
            <person name="Chakraborty R."/>
            <person name="Arkin A.P."/>
            <person name="Deutschbauer A."/>
        </authorList>
    </citation>
    <scope>NUCLEOTIDE SEQUENCE [LARGE SCALE GENOMIC DNA]</scope>
    <source>
        <strain evidence="5">4G11</strain>
    </source>
</reference>
<gene>
    <name evidence="5" type="ORF">RR42_s0329</name>
</gene>
<dbReference type="SUPFAM" id="SSF47413">
    <property type="entry name" value="lambda repressor-like DNA-binding domains"/>
    <property type="match status" value="1"/>
</dbReference>
<dbReference type="OrthoDB" id="8770794at2"/>
<dbReference type="Pfam" id="PF00356">
    <property type="entry name" value="LacI"/>
    <property type="match status" value="1"/>
</dbReference>
<keyword evidence="3" id="KW-0804">Transcription</keyword>
<evidence type="ECO:0000313" key="6">
    <source>
        <dbReference type="Proteomes" id="UP000031843"/>
    </source>
</evidence>
<sequence length="365" mass="39163">MQKKAAAQRKPTLKDLAEQAGVSVGTASNVMAERDGPSAETVAHVFEVARKIGYVANAAARSLRSRRSRLVACLVPDITNRFYGVIVRAAEHVLREAGYTLLLVDTHNDTERECELLLDVTRVGVDGVLFAPGSESSGKLQQRIAQVDVPLVILDRDIAPDRPSVKVDHFSGALKTANYLLDLGHRRIALLFPSSHLRPARERWQAFETAAAARGIGDALELVRIDTSSMDVAFSQCLALFQQAAPPTAIFGLGTTLLAGALKAARQTGRDIPGDLSVVCVGDTELAQVHTPELTTLTWNLQVLGRHAARLLLAEMEPGIDPQGSPDATGHLMLTCELILRESCAAVHTGAGKKPARGRAKRLAS</sequence>
<evidence type="ECO:0000256" key="3">
    <source>
        <dbReference type="ARBA" id="ARBA00023163"/>
    </source>
</evidence>
<dbReference type="InterPro" id="IPR046335">
    <property type="entry name" value="LacI/GalR-like_sensor"/>
</dbReference>
<dbReference type="PROSITE" id="PS50932">
    <property type="entry name" value="HTH_LACI_2"/>
    <property type="match status" value="1"/>
</dbReference>
<dbReference type="EMBL" id="CP010537">
    <property type="protein sequence ID" value="AJG21925.1"/>
    <property type="molecule type" value="Genomic_DNA"/>
</dbReference>
<dbReference type="CDD" id="cd06281">
    <property type="entry name" value="PBP1_LacI-like"/>
    <property type="match status" value="1"/>
</dbReference>
<dbReference type="SUPFAM" id="SSF53822">
    <property type="entry name" value="Periplasmic binding protein-like I"/>
    <property type="match status" value="1"/>
</dbReference>
<dbReference type="Gene3D" id="3.40.50.2300">
    <property type="match status" value="2"/>
</dbReference>
<keyword evidence="6" id="KW-1185">Reference proteome</keyword>
<proteinExistence type="predicted"/>
<dbReference type="Gene3D" id="1.10.260.40">
    <property type="entry name" value="lambda repressor-like DNA-binding domains"/>
    <property type="match status" value="1"/>
</dbReference>
<dbReference type="STRING" id="68895.RR42_s0329"/>
<dbReference type="Pfam" id="PF13377">
    <property type="entry name" value="Peripla_BP_3"/>
    <property type="match status" value="1"/>
</dbReference>
<keyword evidence="2" id="KW-0238">DNA-binding</keyword>
<keyword evidence="1" id="KW-0805">Transcription regulation</keyword>
<dbReference type="InterPro" id="IPR000843">
    <property type="entry name" value="HTH_LacI"/>
</dbReference>
<dbReference type="InterPro" id="IPR028082">
    <property type="entry name" value="Peripla_BP_I"/>
</dbReference>
<dbReference type="AlphaFoldDB" id="A0A0C4YGT6"/>
<dbReference type="GO" id="GO:0003700">
    <property type="term" value="F:DNA-binding transcription factor activity"/>
    <property type="evidence" value="ECO:0007669"/>
    <property type="project" value="TreeGrafter"/>
</dbReference>
<dbReference type="CDD" id="cd01392">
    <property type="entry name" value="HTH_LacI"/>
    <property type="match status" value="1"/>
</dbReference>
<evidence type="ECO:0000256" key="2">
    <source>
        <dbReference type="ARBA" id="ARBA00023125"/>
    </source>
</evidence>
<dbReference type="SMART" id="SM00354">
    <property type="entry name" value="HTH_LACI"/>
    <property type="match status" value="1"/>
</dbReference>
<dbReference type="RefSeq" id="WP_052494861.1">
    <property type="nucleotide sequence ID" value="NZ_CP010537.1"/>
</dbReference>
<name>A0A0C4YGT6_9BURK</name>
<accession>A0A0C4YGT6</accession>
<dbReference type="KEGG" id="cbw:RR42_s0329"/>
<dbReference type="PANTHER" id="PTHR30146">
    <property type="entry name" value="LACI-RELATED TRANSCRIPTIONAL REPRESSOR"/>
    <property type="match status" value="1"/>
</dbReference>
<protein>
    <submittedName>
        <fullName evidence="5">Transcriptional regulatory protein</fullName>
    </submittedName>
</protein>
<organism evidence="5 6">
    <name type="scientific">Cupriavidus basilensis</name>
    <dbReference type="NCBI Taxonomy" id="68895"/>
    <lineage>
        <taxon>Bacteria</taxon>
        <taxon>Pseudomonadati</taxon>
        <taxon>Pseudomonadota</taxon>
        <taxon>Betaproteobacteria</taxon>
        <taxon>Burkholderiales</taxon>
        <taxon>Burkholderiaceae</taxon>
        <taxon>Cupriavidus</taxon>
    </lineage>
</organism>
<dbReference type="Proteomes" id="UP000031843">
    <property type="component" value="Chromosome secondary"/>
</dbReference>
<dbReference type="InterPro" id="IPR010982">
    <property type="entry name" value="Lambda_DNA-bd_dom_sf"/>
</dbReference>
<evidence type="ECO:0000256" key="1">
    <source>
        <dbReference type="ARBA" id="ARBA00023015"/>
    </source>
</evidence>